<evidence type="ECO:0000313" key="2">
    <source>
        <dbReference type="EMBL" id="KAJ1113299.1"/>
    </source>
</evidence>
<protein>
    <submittedName>
        <fullName evidence="2">Uncharacterized protein</fullName>
    </submittedName>
</protein>
<dbReference type="Proteomes" id="UP001066276">
    <property type="component" value="Chromosome 8"/>
</dbReference>
<evidence type="ECO:0000313" key="3">
    <source>
        <dbReference type="Proteomes" id="UP001066276"/>
    </source>
</evidence>
<dbReference type="EMBL" id="JANPWB010000012">
    <property type="protein sequence ID" value="KAJ1113299.1"/>
    <property type="molecule type" value="Genomic_DNA"/>
</dbReference>
<sequence length="91" mass="10571">MHAPHMKEESKPETRRQCMESRSGQDGHPSKTAEREQRKRVQPGGATRRRSRGKTRGGREDPPRPWRDVARLAKVLWQFESRSAFKCNTSN</sequence>
<accession>A0AAV7NF23</accession>
<proteinExistence type="predicted"/>
<name>A0AAV7NF23_PLEWA</name>
<dbReference type="AlphaFoldDB" id="A0AAV7NF23"/>
<reference evidence="2" key="1">
    <citation type="journal article" date="2022" name="bioRxiv">
        <title>Sequencing and chromosome-scale assembly of the giantPleurodeles waltlgenome.</title>
        <authorList>
            <person name="Brown T."/>
            <person name="Elewa A."/>
            <person name="Iarovenko S."/>
            <person name="Subramanian E."/>
            <person name="Araus A.J."/>
            <person name="Petzold A."/>
            <person name="Susuki M."/>
            <person name="Suzuki K.-i.T."/>
            <person name="Hayashi T."/>
            <person name="Toyoda A."/>
            <person name="Oliveira C."/>
            <person name="Osipova E."/>
            <person name="Leigh N.D."/>
            <person name="Simon A."/>
            <person name="Yun M.H."/>
        </authorList>
    </citation>
    <scope>NUCLEOTIDE SEQUENCE</scope>
    <source>
        <strain evidence="2">20211129_DDA</strain>
        <tissue evidence="2">Liver</tissue>
    </source>
</reference>
<organism evidence="2 3">
    <name type="scientific">Pleurodeles waltl</name>
    <name type="common">Iberian ribbed newt</name>
    <dbReference type="NCBI Taxonomy" id="8319"/>
    <lineage>
        <taxon>Eukaryota</taxon>
        <taxon>Metazoa</taxon>
        <taxon>Chordata</taxon>
        <taxon>Craniata</taxon>
        <taxon>Vertebrata</taxon>
        <taxon>Euteleostomi</taxon>
        <taxon>Amphibia</taxon>
        <taxon>Batrachia</taxon>
        <taxon>Caudata</taxon>
        <taxon>Salamandroidea</taxon>
        <taxon>Salamandridae</taxon>
        <taxon>Pleurodelinae</taxon>
        <taxon>Pleurodeles</taxon>
    </lineage>
</organism>
<comment type="caution">
    <text evidence="2">The sequence shown here is derived from an EMBL/GenBank/DDBJ whole genome shotgun (WGS) entry which is preliminary data.</text>
</comment>
<gene>
    <name evidence="2" type="ORF">NDU88_001552</name>
</gene>
<feature type="region of interest" description="Disordered" evidence="1">
    <location>
        <begin position="1"/>
        <end position="68"/>
    </location>
</feature>
<evidence type="ECO:0000256" key="1">
    <source>
        <dbReference type="SAM" id="MobiDB-lite"/>
    </source>
</evidence>
<feature type="compositionally biased region" description="Basic residues" evidence="1">
    <location>
        <begin position="47"/>
        <end position="56"/>
    </location>
</feature>
<feature type="compositionally biased region" description="Basic and acidic residues" evidence="1">
    <location>
        <begin position="1"/>
        <end position="39"/>
    </location>
</feature>
<feature type="compositionally biased region" description="Basic and acidic residues" evidence="1">
    <location>
        <begin position="57"/>
        <end position="68"/>
    </location>
</feature>
<keyword evidence="3" id="KW-1185">Reference proteome</keyword>